<dbReference type="PANTHER" id="PTHR34817">
    <property type="entry name" value="NUCLEOTIDYLTRANSFERASE"/>
    <property type="match status" value="1"/>
</dbReference>
<evidence type="ECO:0000313" key="1">
    <source>
        <dbReference type="EMBL" id="MDT0418571.1"/>
    </source>
</evidence>
<dbReference type="RefSeq" id="WP_093854648.1">
    <property type="nucleotide sequence ID" value="NZ_JAVRER010000048.1"/>
</dbReference>
<dbReference type="InterPro" id="IPR018775">
    <property type="entry name" value="RlaP"/>
</dbReference>
<dbReference type="Proteomes" id="UP001183607">
    <property type="component" value="Unassembled WGS sequence"/>
</dbReference>
<dbReference type="EMBL" id="JAVRER010000048">
    <property type="protein sequence ID" value="MDT0418571.1"/>
    <property type="molecule type" value="Genomic_DNA"/>
</dbReference>
<accession>A0ABD5EBX8</accession>
<protein>
    <submittedName>
        <fullName evidence="1">Nucleotidyltransferase domain-containing protein</fullName>
    </submittedName>
</protein>
<comment type="caution">
    <text evidence="1">The sequence shown here is derived from an EMBL/GenBank/DDBJ whole genome shotgun (WGS) entry which is preliminary data.</text>
</comment>
<proteinExistence type="predicted"/>
<dbReference type="AlphaFoldDB" id="A0ABD5EBX8"/>
<name>A0ABD5EBX8_9ACTN</name>
<organism evidence="1 2">
    <name type="scientific">Streptomyces evansiae</name>
    <dbReference type="NCBI Taxonomy" id="3075535"/>
    <lineage>
        <taxon>Bacteria</taxon>
        <taxon>Bacillati</taxon>
        <taxon>Actinomycetota</taxon>
        <taxon>Actinomycetes</taxon>
        <taxon>Kitasatosporales</taxon>
        <taxon>Streptomycetaceae</taxon>
        <taxon>Streptomyces</taxon>
    </lineage>
</organism>
<gene>
    <name evidence="1" type="ORF">RM574_24105</name>
</gene>
<reference evidence="2" key="1">
    <citation type="submission" date="2023-07" db="EMBL/GenBank/DDBJ databases">
        <title>30 novel species of actinomycetes from the DSMZ collection.</title>
        <authorList>
            <person name="Nouioui I."/>
        </authorList>
    </citation>
    <scope>NUCLEOTIDE SEQUENCE [LARGE SCALE GENOMIC DNA]</scope>
    <source>
        <strain evidence="2">DSM 41982</strain>
    </source>
</reference>
<sequence>MSPAEPVRDPTVPVPSVPLPDGARYVRDHTVYACVTGSRAQGLATPASDTDLRGIFLAPTPAFWGFGKPPTHVPGPAREQLSWELERACALALRGDPNVMEALNSPLVLGVEPVGAELLALRDAFLSRAVLDALTRYAHSQGRKLAADLRGPGAPRWKHAMHLLRLLLTARELLRTGRYVVDMSPYREELLAVRRGETTWESWSGRTERLLAGTEAKAAHSGLPAEPDHARVEDFLVRVRRASALG</sequence>
<dbReference type="PANTHER" id="PTHR34817:SF2">
    <property type="entry name" value="NUCLEOTIDYLTRANSFERASE"/>
    <property type="match status" value="1"/>
</dbReference>
<evidence type="ECO:0000313" key="2">
    <source>
        <dbReference type="Proteomes" id="UP001183607"/>
    </source>
</evidence>
<dbReference type="Pfam" id="PF10127">
    <property type="entry name" value="RlaP"/>
    <property type="match status" value="1"/>
</dbReference>